<accession>A0ABU7DEW5</accession>
<reference evidence="2 3" key="1">
    <citation type="submission" date="2021-06" db="EMBL/GenBank/DDBJ databases">
        <authorList>
            <person name="Palmer J.M."/>
        </authorList>
    </citation>
    <scope>NUCLEOTIDE SEQUENCE [LARGE SCALE GENOMIC DNA]</scope>
    <source>
        <strain evidence="2 3">CL_MEX2019</strain>
        <tissue evidence="2">Muscle</tissue>
    </source>
</reference>
<comment type="caution">
    <text evidence="2">The sequence shown here is derived from an EMBL/GenBank/DDBJ whole genome shotgun (WGS) entry which is preliminary data.</text>
</comment>
<evidence type="ECO:0000256" key="1">
    <source>
        <dbReference type="SAM" id="SignalP"/>
    </source>
</evidence>
<keyword evidence="3" id="KW-1185">Reference proteome</keyword>
<dbReference type="EMBL" id="JAHUTJ010024687">
    <property type="protein sequence ID" value="MED6273005.1"/>
    <property type="molecule type" value="Genomic_DNA"/>
</dbReference>
<name>A0ABU7DEW5_9TELE</name>
<protein>
    <submittedName>
        <fullName evidence="2">Uncharacterized protein</fullName>
    </submittedName>
</protein>
<sequence>MLLTQLPLILLIELTWFPCSSSLLHSIDFFLSFSAGFCSCCHPGSYVFLLFSVSLCVSTLNTISIMHVQSSCLHFGLVKRNSILRQIMQFSEKLRTSEDAGDDFYHDCLFFLFSYFCS</sequence>
<dbReference type="Proteomes" id="UP001352852">
    <property type="component" value="Unassembled WGS sequence"/>
</dbReference>
<keyword evidence="1" id="KW-0732">Signal</keyword>
<feature type="chain" id="PRO_5047259915" evidence="1">
    <location>
        <begin position="23"/>
        <end position="118"/>
    </location>
</feature>
<feature type="signal peptide" evidence="1">
    <location>
        <begin position="1"/>
        <end position="22"/>
    </location>
</feature>
<proteinExistence type="predicted"/>
<evidence type="ECO:0000313" key="3">
    <source>
        <dbReference type="Proteomes" id="UP001352852"/>
    </source>
</evidence>
<evidence type="ECO:0000313" key="2">
    <source>
        <dbReference type="EMBL" id="MED6273005.1"/>
    </source>
</evidence>
<organism evidence="2 3">
    <name type="scientific">Characodon lateralis</name>
    <dbReference type="NCBI Taxonomy" id="208331"/>
    <lineage>
        <taxon>Eukaryota</taxon>
        <taxon>Metazoa</taxon>
        <taxon>Chordata</taxon>
        <taxon>Craniata</taxon>
        <taxon>Vertebrata</taxon>
        <taxon>Euteleostomi</taxon>
        <taxon>Actinopterygii</taxon>
        <taxon>Neopterygii</taxon>
        <taxon>Teleostei</taxon>
        <taxon>Neoteleostei</taxon>
        <taxon>Acanthomorphata</taxon>
        <taxon>Ovalentaria</taxon>
        <taxon>Atherinomorphae</taxon>
        <taxon>Cyprinodontiformes</taxon>
        <taxon>Goodeidae</taxon>
        <taxon>Characodon</taxon>
    </lineage>
</organism>
<gene>
    <name evidence="2" type="ORF">CHARACLAT_002380</name>
</gene>